<feature type="repeat" description="ANK" evidence="7">
    <location>
        <begin position="332"/>
        <end position="355"/>
    </location>
</feature>
<dbReference type="PROSITE" id="PS50297">
    <property type="entry name" value="ANK_REP_REGION"/>
    <property type="match status" value="1"/>
</dbReference>
<dbReference type="GO" id="GO:0005886">
    <property type="term" value="C:plasma membrane"/>
    <property type="evidence" value="ECO:0007669"/>
    <property type="project" value="TreeGrafter"/>
</dbReference>
<keyword evidence="4 8" id="KW-1133">Transmembrane helix</keyword>
<feature type="transmembrane region" description="Helical" evidence="8">
    <location>
        <begin position="516"/>
        <end position="534"/>
    </location>
</feature>
<dbReference type="PROSITE" id="PS50088">
    <property type="entry name" value="ANK_REPEAT"/>
    <property type="match status" value="1"/>
</dbReference>
<keyword evidence="5 7" id="KW-0040">ANK repeat</keyword>
<evidence type="ECO:0000259" key="9">
    <source>
        <dbReference type="Pfam" id="PF13962"/>
    </source>
</evidence>
<dbReference type="Pfam" id="PF12796">
    <property type="entry name" value="Ank_2"/>
    <property type="match status" value="2"/>
</dbReference>
<reference evidence="10" key="1">
    <citation type="submission" date="2022-08" db="EMBL/GenBank/DDBJ databases">
        <authorList>
            <person name="Marques A."/>
        </authorList>
    </citation>
    <scope>NUCLEOTIDE SEQUENCE</scope>
    <source>
        <strain evidence="10">RhyPub2mFocal</strain>
        <tissue evidence="10">Leaves</tissue>
    </source>
</reference>
<dbReference type="Pfam" id="PF13962">
    <property type="entry name" value="PGG"/>
    <property type="match status" value="1"/>
</dbReference>
<comment type="caution">
    <text evidence="10">The sequence shown here is derived from an EMBL/GenBank/DDBJ whole genome shotgun (WGS) entry which is preliminary data.</text>
</comment>
<comment type="subcellular location">
    <subcellularLocation>
        <location evidence="1">Membrane</location>
        <topology evidence="1">Multi-pass membrane protein</topology>
    </subcellularLocation>
</comment>
<evidence type="ECO:0000256" key="5">
    <source>
        <dbReference type="ARBA" id="ARBA00023043"/>
    </source>
</evidence>
<feature type="transmembrane region" description="Helical" evidence="8">
    <location>
        <begin position="434"/>
        <end position="454"/>
    </location>
</feature>
<dbReference type="EMBL" id="JAMFTS010000002">
    <property type="protein sequence ID" value="KAJ4796790.1"/>
    <property type="molecule type" value="Genomic_DNA"/>
</dbReference>
<dbReference type="AlphaFoldDB" id="A0AAV8FTD9"/>
<evidence type="ECO:0000256" key="1">
    <source>
        <dbReference type="ARBA" id="ARBA00004141"/>
    </source>
</evidence>
<protein>
    <submittedName>
        <fullName evidence="10">Ankyrin repeat-containing protein</fullName>
    </submittedName>
</protein>
<sequence>MSMSKQHAAATSSSTEGASMNAQLFDAAISGSIAEMQHLVLREGPDILLGTTSEGNTCLHISSIFYHLGFSMAVLVHNKPLLSIDNSNGETPLIVAVKSGHAVLAGKLIDECMMANLSEMIIHRDLNGDTALHHAIRHGHKVLALQLINTEPNLSRMVNNYNESPMYIAVMRGFNDVFELLMEINDSSHNGAYGDNILHAAVRNGNLGIIETILQSRPALAREINKSGHTPIQYAVCRNQTSVIKIMLQHDRSLGYLVDSSQEDSPLLVYAASRGNIDAAQEILVHCPDARYCNGAGLTILHQAVIEGHVKFVQFFLLNRQLNKLINMRDNNGRTALHHAVRNCNPKIVRALLDHPDIDVRIYDNEGRPAFWQLIEAKDSEKSLNWIEVFMLMSKADPQATSFYVRQIAMDKKNEKSKNQIKSLTTTYRKTTSLVAILIAVLTFASAFSLPGGYSIYRETEGLPVMARKPAFKAFLISDTLAMCSSLAVVFVCILARWEGLEFLLYYRSVTQRLMWYAYITTTVAFATGIYTVVAPQYLWLAILIGSLSVSVPFLTYLIGNWPMLKLRCRLGPVESPIFFIRFFEGQSL</sequence>
<feature type="transmembrane region" description="Helical" evidence="8">
    <location>
        <begin position="540"/>
        <end position="560"/>
    </location>
</feature>
<evidence type="ECO:0000256" key="8">
    <source>
        <dbReference type="SAM" id="Phobius"/>
    </source>
</evidence>
<dbReference type="SUPFAM" id="SSF48403">
    <property type="entry name" value="Ankyrin repeat"/>
    <property type="match status" value="2"/>
</dbReference>
<dbReference type="Proteomes" id="UP001140206">
    <property type="component" value="Chromosome 2"/>
</dbReference>
<evidence type="ECO:0000313" key="11">
    <source>
        <dbReference type="Proteomes" id="UP001140206"/>
    </source>
</evidence>
<dbReference type="SMART" id="SM00248">
    <property type="entry name" value="ANK"/>
    <property type="match status" value="9"/>
</dbReference>
<feature type="transmembrane region" description="Helical" evidence="8">
    <location>
        <begin position="474"/>
        <end position="496"/>
    </location>
</feature>
<evidence type="ECO:0000313" key="10">
    <source>
        <dbReference type="EMBL" id="KAJ4796790.1"/>
    </source>
</evidence>
<evidence type="ECO:0000256" key="2">
    <source>
        <dbReference type="ARBA" id="ARBA00022692"/>
    </source>
</evidence>
<feature type="domain" description="PGG" evidence="9">
    <location>
        <begin position="427"/>
        <end position="533"/>
    </location>
</feature>
<dbReference type="InterPro" id="IPR026961">
    <property type="entry name" value="PGG_dom"/>
</dbReference>
<evidence type="ECO:0000256" key="4">
    <source>
        <dbReference type="ARBA" id="ARBA00022989"/>
    </source>
</evidence>
<evidence type="ECO:0000256" key="7">
    <source>
        <dbReference type="PROSITE-ProRule" id="PRU00023"/>
    </source>
</evidence>
<keyword evidence="2 8" id="KW-0812">Transmembrane</keyword>
<keyword evidence="6 8" id="KW-0472">Membrane</keyword>
<organism evidence="10 11">
    <name type="scientific">Rhynchospora pubera</name>
    <dbReference type="NCBI Taxonomy" id="906938"/>
    <lineage>
        <taxon>Eukaryota</taxon>
        <taxon>Viridiplantae</taxon>
        <taxon>Streptophyta</taxon>
        <taxon>Embryophyta</taxon>
        <taxon>Tracheophyta</taxon>
        <taxon>Spermatophyta</taxon>
        <taxon>Magnoliopsida</taxon>
        <taxon>Liliopsida</taxon>
        <taxon>Poales</taxon>
        <taxon>Cyperaceae</taxon>
        <taxon>Cyperoideae</taxon>
        <taxon>Rhynchosporeae</taxon>
        <taxon>Rhynchospora</taxon>
    </lineage>
</organism>
<dbReference type="Gene3D" id="1.25.40.20">
    <property type="entry name" value="Ankyrin repeat-containing domain"/>
    <property type="match status" value="1"/>
</dbReference>
<keyword evidence="11" id="KW-1185">Reference proteome</keyword>
<dbReference type="InterPro" id="IPR002110">
    <property type="entry name" value="Ankyrin_rpt"/>
</dbReference>
<evidence type="ECO:0000256" key="3">
    <source>
        <dbReference type="ARBA" id="ARBA00022737"/>
    </source>
</evidence>
<gene>
    <name evidence="10" type="ORF">LUZ62_048036</name>
</gene>
<accession>A0AAV8FTD9</accession>
<proteinExistence type="predicted"/>
<keyword evidence="3" id="KW-0677">Repeat</keyword>
<dbReference type="PANTHER" id="PTHR24186">
    <property type="entry name" value="PROTEIN PHOSPHATASE 1 REGULATORY SUBUNIT"/>
    <property type="match status" value="1"/>
</dbReference>
<dbReference type="InterPro" id="IPR036770">
    <property type="entry name" value="Ankyrin_rpt-contain_sf"/>
</dbReference>
<name>A0AAV8FTD9_9POAL</name>
<dbReference type="PANTHER" id="PTHR24186:SF54">
    <property type="entry name" value="PGG DOMAIN-CONTAINING PROTEIN"/>
    <property type="match status" value="1"/>
</dbReference>
<evidence type="ECO:0000256" key="6">
    <source>
        <dbReference type="ARBA" id="ARBA00023136"/>
    </source>
</evidence>